<dbReference type="Gene3D" id="3.40.50.850">
    <property type="entry name" value="Isochorismatase-like"/>
    <property type="match status" value="1"/>
</dbReference>
<feature type="domain" description="Isochorismatase-like" evidence="2">
    <location>
        <begin position="34"/>
        <end position="214"/>
    </location>
</feature>
<dbReference type="GeneID" id="38666045"/>
<evidence type="ECO:0000313" key="4">
    <source>
        <dbReference type="EMBL" id="GGT94619.1"/>
    </source>
</evidence>
<dbReference type="InterPro" id="IPR000868">
    <property type="entry name" value="Isochorismatase-like_dom"/>
</dbReference>
<dbReference type="OrthoDB" id="9194at2157"/>
<dbReference type="Proteomes" id="UP000616143">
    <property type="component" value="Unassembled WGS sequence"/>
</dbReference>
<reference evidence="5" key="2">
    <citation type="submission" date="2018-04" db="EMBL/GenBank/DDBJ databases">
        <title>Complete genome sequence of Sulfodiicoccus acidiphilus strain HS-1.</title>
        <authorList>
            <person name="Sakai H.D."/>
            <person name="Kurosawa N."/>
        </authorList>
    </citation>
    <scope>NUCLEOTIDE SEQUENCE [LARGE SCALE GENOMIC DNA]</scope>
    <source>
        <strain evidence="5">HS-1</strain>
    </source>
</reference>
<proteinExistence type="predicted"/>
<evidence type="ECO:0000259" key="2">
    <source>
        <dbReference type="Pfam" id="PF00857"/>
    </source>
</evidence>
<evidence type="ECO:0000256" key="1">
    <source>
        <dbReference type="ARBA" id="ARBA00022801"/>
    </source>
</evidence>
<reference evidence="4" key="4">
    <citation type="submission" date="2020-09" db="EMBL/GenBank/DDBJ databases">
        <authorList>
            <person name="Sun Q."/>
            <person name="Ohkuma M."/>
        </authorList>
    </citation>
    <scope>NUCLEOTIDE SEQUENCE</scope>
    <source>
        <strain evidence="4">JCM 31740</strain>
    </source>
</reference>
<keyword evidence="5" id="KW-1185">Reference proteome</keyword>
<dbReference type="GO" id="GO:0016787">
    <property type="term" value="F:hydrolase activity"/>
    <property type="evidence" value="ECO:0007669"/>
    <property type="project" value="UniProtKB-KW"/>
</dbReference>
<accession>A0A348B1V1</accession>
<dbReference type="Proteomes" id="UP000276741">
    <property type="component" value="Chromosome"/>
</dbReference>
<sequence>MLNEWEDLLTKDERAVAESLGLSKRIGLGRKPSLLIVDLQYSFVGLRAPLAESVKVYPRSAGESAWRAVEKIGELREEFHKRGNPVIYTKASGVQLSGMEVRATKSSLKDGPNAEEIVSEVKPQKEDVVIEKVAASAFQGTPLVRYLNSLSVDTVIVTGGVTSGCVRASAVDAFSLGYRVAVVKDAVFDRFSISHRVSLMDLSLKYADIVTTEEVKSYLRELEK</sequence>
<evidence type="ECO:0000313" key="5">
    <source>
        <dbReference type="Proteomes" id="UP000276741"/>
    </source>
</evidence>
<dbReference type="RefSeq" id="WP_126449489.1">
    <property type="nucleotide sequence ID" value="NZ_AP018553.1"/>
</dbReference>
<dbReference type="KEGG" id="sacd:HS1genome_0542"/>
<gene>
    <name evidence="4" type="ORF">GCM10007116_10270</name>
    <name evidence="3" type="ORF">HS1genome_0542</name>
</gene>
<dbReference type="PANTHER" id="PTHR43540:SF1">
    <property type="entry name" value="ISOCHORISMATASE HYDROLASE"/>
    <property type="match status" value="1"/>
</dbReference>
<dbReference type="EMBL" id="AP018553">
    <property type="protein sequence ID" value="BBD72153.1"/>
    <property type="molecule type" value="Genomic_DNA"/>
</dbReference>
<evidence type="ECO:0000313" key="3">
    <source>
        <dbReference type="EMBL" id="BBD72153.1"/>
    </source>
</evidence>
<dbReference type="InterPro" id="IPR036380">
    <property type="entry name" value="Isochorismatase-like_sf"/>
</dbReference>
<dbReference type="AlphaFoldDB" id="A0A348B1V1"/>
<protein>
    <submittedName>
        <fullName evidence="3">Hydrolase</fullName>
    </submittedName>
</protein>
<dbReference type="InterPro" id="IPR050272">
    <property type="entry name" value="Isochorismatase-like_hydrls"/>
</dbReference>
<name>A0A348B1V1_9CREN</name>
<dbReference type="SUPFAM" id="SSF52499">
    <property type="entry name" value="Isochorismatase-like hydrolases"/>
    <property type="match status" value="1"/>
</dbReference>
<keyword evidence="1 3" id="KW-0378">Hydrolase</keyword>
<organism evidence="3 5">
    <name type="scientific">Sulfodiicoccus acidiphilus</name>
    <dbReference type="NCBI Taxonomy" id="1670455"/>
    <lineage>
        <taxon>Archaea</taxon>
        <taxon>Thermoproteota</taxon>
        <taxon>Thermoprotei</taxon>
        <taxon>Sulfolobales</taxon>
        <taxon>Sulfolobaceae</taxon>
        <taxon>Sulfodiicoccus</taxon>
    </lineage>
</organism>
<reference evidence="4" key="1">
    <citation type="journal article" date="2014" name="Int. J. Syst. Evol. Microbiol.">
        <title>Complete genome sequence of Corynebacterium casei LMG S-19264T (=DSM 44701T), isolated from a smear-ripened cheese.</title>
        <authorList>
            <consortium name="US DOE Joint Genome Institute (JGI-PGF)"/>
            <person name="Walter F."/>
            <person name="Albersmeier A."/>
            <person name="Kalinowski J."/>
            <person name="Ruckert C."/>
        </authorList>
    </citation>
    <scope>NUCLEOTIDE SEQUENCE</scope>
    <source>
        <strain evidence="4">JCM 31740</strain>
    </source>
</reference>
<reference evidence="3" key="3">
    <citation type="journal article" date="2019" name="BMC Res. Notes">
        <title>Complete genome sequence of the Sulfodiicoccus acidiphilus strain HS-1T, the first crenarchaeon that lacks polB3, isolated from an acidic hot spring in Ohwaku-dani, Hakone, Japan.</title>
        <authorList>
            <person name="Sakai H.D."/>
            <person name="Kurosawa N."/>
        </authorList>
    </citation>
    <scope>NUCLEOTIDE SEQUENCE</scope>
    <source>
        <strain evidence="3">HS-1</strain>
    </source>
</reference>
<dbReference type="EMBL" id="BMQS01000008">
    <property type="protein sequence ID" value="GGT94619.1"/>
    <property type="molecule type" value="Genomic_DNA"/>
</dbReference>
<dbReference type="Pfam" id="PF00857">
    <property type="entry name" value="Isochorismatase"/>
    <property type="match status" value="1"/>
</dbReference>
<dbReference type="PANTHER" id="PTHR43540">
    <property type="entry name" value="PEROXYUREIDOACRYLATE/UREIDOACRYLATE AMIDOHYDROLASE-RELATED"/>
    <property type="match status" value="1"/>
</dbReference>